<name>A0A9X1YPC3_9BURK</name>
<sequence>MTDPQASPRHPASIARPHWGAEALWQALVPLLPGLSIEVVQTLDSTNTELAERLRSASRVQKSPGDRRGGRVDDLFPQLLVAINQTAGRGRLGRRWHSTPGASLTFSLALPLARADWSGLSLAVGLAVVDALDAQGGRLGLKWPNDLILREPGDESGDDKGARTGRKLGGILIESVQVGEQRAAVIGIGINVVPQPVAEADYGTAALTELWPEATPQDTLARIGEPLVRTLLAFERDGFAPLQPAYASRDVLCGQFVRTSDRDMPEGVAAGVDADGALKVAADGQVRRIVSGEVSVRLAGAA</sequence>
<dbReference type="PROSITE" id="PS51733">
    <property type="entry name" value="BPL_LPL_CATALYTIC"/>
    <property type="match status" value="1"/>
</dbReference>
<evidence type="ECO:0000256" key="2">
    <source>
        <dbReference type="ARBA" id="ARBA00022741"/>
    </source>
</evidence>
<dbReference type="InterPro" id="IPR004408">
    <property type="entry name" value="Biotin_CoA_COase_ligase"/>
</dbReference>
<keyword evidence="1 8" id="KW-0436">Ligase</keyword>
<evidence type="ECO:0000256" key="3">
    <source>
        <dbReference type="ARBA" id="ARBA00022840"/>
    </source>
</evidence>
<dbReference type="InterPro" id="IPR008988">
    <property type="entry name" value="Transcriptional_repressor_C"/>
</dbReference>
<protein>
    <recommendedName>
        <fullName evidence="5">biotin--[biotin carboxyl-carrier protein] ligase</fullName>
        <ecNumber evidence="5">6.3.4.15</ecNumber>
    </recommendedName>
</protein>
<dbReference type="GO" id="GO:0004077">
    <property type="term" value="F:biotin--[biotin carboxyl-carrier protein] ligase activity"/>
    <property type="evidence" value="ECO:0007669"/>
    <property type="project" value="UniProtKB-EC"/>
</dbReference>
<reference evidence="8" key="1">
    <citation type="submission" date="2021-11" db="EMBL/GenBank/DDBJ databases">
        <title>BS-T2-15 a new species belonging to the Comamonadaceae family isolated from the soil of a French oak forest.</title>
        <authorList>
            <person name="Mieszkin S."/>
            <person name="Alain K."/>
        </authorList>
    </citation>
    <scope>NUCLEOTIDE SEQUENCE</scope>
    <source>
        <strain evidence="8">BS-T2-15</strain>
    </source>
</reference>
<dbReference type="AlphaFoldDB" id="A0A9X1YPC3"/>
<dbReference type="GO" id="GO:0005524">
    <property type="term" value="F:ATP binding"/>
    <property type="evidence" value="ECO:0007669"/>
    <property type="project" value="UniProtKB-KW"/>
</dbReference>
<evidence type="ECO:0000256" key="4">
    <source>
        <dbReference type="ARBA" id="ARBA00023267"/>
    </source>
</evidence>
<evidence type="ECO:0000256" key="6">
    <source>
        <dbReference type="ARBA" id="ARBA00047846"/>
    </source>
</evidence>
<evidence type="ECO:0000256" key="5">
    <source>
        <dbReference type="ARBA" id="ARBA00024227"/>
    </source>
</evidence>
<dbReference type="Gene3D" id="2.30.30.100">
    <property type="match status" value="1"/>
</dbReference>
<dbReference type="GO" id="GO:0005737">
    <property type="term" value="C:cytoplasm"/>
    <property type="evidence" value="ECO:0007669"/>
    <property type="project" value="TreeGrafter"/>
</dbReference>
<dbReference type="SUPFAM" id="SSF55681">
    <property type="entry name" value="Class II aaRS and biotin synthetases"/>
    <property type="match status" value="1"/>
</dbReference>
<feature type="domain" description="BPL/LPL catalytic" evidence="7">
    <location>
        <begin position="52"/>
        <end position="235"/>
    </location>
</feature>
<dbReference type="InterPro" id="IPR045864">
    <property type="entry name" value="aa-tRNA-synth_II/BPL/LPL"/>
</dbReference>
<dbReference type="EMBL" id="JAJLJH010000016">
    <property type="protein sequence ID" value="MCK9689577.1"/>
    <property type="molecule type" value="Genomic_DNA"/>
</dbReference>
<evidence type="ECO:0000313" key="9">
    <source>
        <dbReference type="Proteomes" id="UP001139353"/>
    </source>
</evidence>
<dbReference type="InterPro" id="IPR003142">
    <property type="entry name" value="BPL_C"/>
</dbReference>
<dbReference type="Pfam" id="PF03099">
    <property type="entry name" value="BPL_LplA_LipB"/>
    <property type="match status" value="1"/>
</dbReference>
<dbReference type="CDD" id="cd16442">
    <property type="entry name" value="BPL"/>
    <property type="match status" value="1"/>
</dbReference>
<keyword evidence="2" id="KW-0547">Nucleotide-binding</keyword>
<dbReference type="Gene3D" id="3.30.930.10">
    <property type="entry name" value="Bira Bifunctional Protein, Domain 2"/>
    <property type="match status" value="1"/>
</dbReference>
<evidence type="ECO:0000256" key="1">
    <source>
        <dbReference type="ARBA" id="ARBA00022598"/>
    </source>
</evidence>
<comment type="catalytic activity">
    <reaction evidence="6">
        <text>biotin + L-lysyl-[protein] + ATP = N(6)-biotinyl-L-lysyl-[protein] + AMP + diphosphate + H(+)</text>
        <dbReference type="Rhea" id="RHEA:11756"/>
        <dbReference type="Rhea" id="RHEA-COMP:9752"/>
        <dbReference type="Rhea" id="RHEA-COMP:10505"/>
        <dbReference type="ChEBI" id="CHEBI:15378"/>
        <dbReference type="ChEBI" id="CHEBI:29969"/>
        <dbReference type="ChEBI" id="CHEBI:30616"/>
        <dbReference type="ChEBI" id="CHEBI:33019"/>
        <dbReference type="ChEBI" id="CHEBI:57586"/>
        <dbReference type="ChEBI" id="CHEBI:83144"/>
        <dbReference type="ChEBI" id="CHEBI:456215"/>
        <dbReference type="EC" id="6.3.4.15"/>
    </reaction>
</comment>
<comment type="caution">
    <text evidence="8">The sequence shown here is derived from an EMBL/GenBank/DDBJ whole genome shotgun (WGS) entry which is preliminary data.</text>
</comment>
<evidence type="ECO:0000259" key="7">
    <source>
        <dbReference type="PROSITE" id="PS51733"/>
    </source>
</evidence>
<keyword evidence="9" id="KW-1185">Reference proteome</keyword>
<dbReference type="NCBIfam" id="TIGR00121">
    <property type="entry name" value="birA_ligase"/>
    <property type="match status" value="1"/>
</dbReference>
<organism evidence="8 9">
    <name type="scientific">Scleromatobacter humisilvae</name>
    <dbReference type="NCBI Taxonomy" id="2897159"/>
    <lineage>
        <taxon>Bacteria</taxon>
        <taxon>Pseudomonadati</taxon>
        <taxon>Pseudomonadota</taxon>
        <taxon>Betaproteobacteria</taxon>
        <taxon>Burkholderiales</taxon>
        <taxon>Sphaerotilaceae</taxon>
        <taxon>Scleromatobacter</taxon>
    </lineage>
</organism>
<accession>A0A9X1YPC3</accession>
<proteinExistence type="predicted"/>
<dbReference type="PANTHER" id="PTHR12835:SF5">
    <property type="entry name" value="BIOTIN--PROTEIN LIGASE"/>
    <property type="match status" value="1"/>
</dbReference>
<dbReference type="Proteomes" id="UP001139353">
    <property type="component" value="Unassembled WGS sequence"/>
</dbReference>
<keyword evidence="4" id="KW-0092">Biotin</keyword>
<evidence type="ECO:0000313" key="8">
    <source>
        <dbReference type="EMBL" id="MCK9689577.1"/>
    </source>
</evidence>
<keyword evidence="3" id="KW-0067">ATP-binding</keyword>
<dbReference type="Pfam" id="PF02237">
    <property type="entry name" value="BPL_C"/>
    <property type="match status" value="1"/>
</dbReference>
<gene>
    <name evidence="8" type="ORF">LPC04_27990</name>
</gene>
<dbReference type="SUPFAM" id="SSF50037">
    <property type="entry name" value="C-terminal domain of transcriptional repressors"/>
    <property type="match status" value="1"/>
</dbReference>
<dbReference type="PANTHER" id="PTHR12835">
    <property type="entry name" value="BIOTIN PROTEIN LIGASE"/>
    <property type="match status" value="1"/>
</dbReference>
<dbReference type="InterPro" id="IPR004143">
    <property type="entry name" value="BPL_LPL_catalytic"/>
</dbReference>
<dbReference type="EC" id="6.3.4.15" evidence="5"/>
<dbReference type="RefSeq" id="WP_275685629.1">
    <property type="nucleotide sequence ID" value="NZ_JAJLJH010000016.1"/>
</dbReference>